<dbReference type="EMBL" id="CP155447">
    <property type="protein sequence ID" value="XBH07031.1"/>
    <property type="molecule type" value="Genomic_DNA"/>
</dbReference>
<evidence type="ECO:0000313" key="1">
    <source>
        <dbReference type="EMBL" id="XBH07031.1"/>
    </source>
</evidence>
<protein>
    <submittedName>
        <fullName evidence="1">Uncharacterized protein</fullName>
    </submittedName>
</protein>
<dbReference type="AlphaFoldDB" id="A0AAU7CPF7"/>
<proteinExistence type="predicted"/>
<dbReference type="RefSeq" id="WP_406699876.1">
    <property type="nucleotide sequence ID" value="NZ_CP155447.1"/>
</dbReference>
<sequence>MSEMSAGTALRQLHQAQAGLKKARQALRMVRGNPDKAPSVLKIGWESLAQCHRLVGAIPLAAADEAVMTKQLAVQRYATSLLVRLRRVARNDFTGADDDDLGDDDES</sequence>
<reference evidence="1" key="1">
    <citation type="submission" date="2024-05" db="EMBL/GenBank/DDBJ databases">
        <title>Planctomycetes of the genus Singulisphaera possess chitinolytic capabilities.</title>
        <authorList>
            <person name="Ivanova A."/>
        </authorList>
    </citation>
    <scope>NUCLEOTIDE SEQUENCE</scope>
    <source>
        <strain evidence="1">Ch08T</strain>
    </source>
</reference>
<organism evidence="1">
    <name type="scientific">Singulisphaera sp. Ch08</name>
    <dbReference type="NCBI Taxonomy" id="3120278"/>
    <lineage>
        <taxon>Bacteria</taxon>
        <taxon>Pseudomonadati</taxon>
        <taxon>Planctomycetota</taxon>
        <taxon>Planctomycetia</taxon>
        <taxon>Isosphaerales</taxon>
        <taxon>Isosphaeraceae</taxon>
        <taxon>Singulisphaera</taxon>
    </lineage>
</organism>
<gene>
    <name evidence="1" type="ORF">V5E97_13605</name>
</gene>
<accession>A0AAU7CPF7</accession>
<name>A0AAU7CPF7_9BACT</name>